<sequence length="67" mass="7508">MLIFAWALQASFVILRSYAQVDDKAMKFALGVCFMPITGWFSKVAILNFRWVIAVRVATGLAPKSKL</sequence>
<reference evidence="1 2" key="1">
    <citation type="journal article" date="2023" name="Science">
        <title>Complex scaffold remodeling in plant triterpene biosynthesis.</title>
        <authorList>
            <person name="De La Pena R."/>
            <person name="Hodgson H."/>
            <person name="Liu J.C."/>
            <person name="Stephenson M.J."/>
            <person name="Martin A.C."/>
            <person name="Owen C."/>
            <person name="Harkess A."/>
            <person name="Leebens-Mack J."/>
            <person name="Jimenez L.E."/>
            <person name="Osbourn A."/>
            <person name="Sattely E.S."/>
        </authorList>
    </citation>
    <scope>NUCLEOTIDE SEQUENCE [LARGE SCALE GENOMIC DNA]</scope>
    <source>
        <strain evidence="2">cv. JPN11</strain>
        <tissue evidence="1">Leaf</tissue>
    </source>
</reference>
<dbReference type="Proteomes" id="UP001164539">
    <property type="component" value="Chromosome 2"/>
</dbReference>
<dbReference type="EMBL" id="CM051395">
    <property type="protein sequence ID" value="KAJ4724866.1"/>
    <property type="molecule type" value="Genomic_DNA"/>
</dbReference>
<organism evidence="1 2">
    <name type="scientific">Melia azedarach</name>
    <name type="common">Chinaberry tree</name>
    <dbReference type="NCBI Taxonomy" id="155640"/>
    <lineage>
        <taxon>Eukaryota</taxon>
        <taxon>Viridiplantae</taxon>
        <taxon>Streptophyta</taxon>
        <taxon>Embryophyta</taxon>
        <taxon>Tracheophyta</taxon>
        <taxon>Spermatophyta</taxon>
        <taxon>Magnoliopsida</taxon>
        <taxon>eudicotyledons</taxon>
        <taxon>Gunneridae</taxon>
        <taxon>Pentapetalae</taxon>
        <taxon>rosids</taxon>
        <taxon>malvids</taxon>
        <taxon>Sapindales</taxon>
        <taxon>Meliaceae</taxon>
        <taxon>Melia</taxon>
    </lineage>
</organism>
<protein>
    <submittedName>
        <fullName evidence="1">Uncharacterized protein</fullName>
    </submittedName>
</protein>
<gene>
    <name evidence="1" type="ORF">OWV82_003805</name>
</gene>
<evidence type="ECO:0000313" key="1">
    <source>
        <dbReference type="EMBL" id="KAJ4724866.1"/>
    </source>
</evidence>
<name>A0ACC1YM47_MELAZ</name>
<accession>A0ACC1YM47</accession>
<keyword evidence="2" id="KW-1185">Reference proteome</keyword>
<evidence type="ECO:0000313" key="2">
    <source>
        <dbReference type="Proteomes" id="UP001164539"/>
    </source>
</evidence>
<proteinExistence type="predicted"/>
<comment type="caution">
    <text evidence="1">The sequence shown here is derived from an EMBL/GenBank/DDBJ whole genome shotgun (WGS) entry which is preliminary data.</text>
</comment>